<keyword evidence="4" id="KW-1003">Cell membrane</keyword>
<dbReference type="AlphaFoldDB" id="A0A838L6L5"/>
<accession>A0A838L6L5</accession>
<dbReference type="GO" id="GO:0005886">
    <property type="term" value="C:plasma membrane"/>
    <property type="evidence" value="ECO:0007669"/>
    <property type="project" value="UniProtKB-SubCell"/>
</dbReference>
<reference evidence="9 10" key="1">
    <citation type="submission" date="2020-07" db="EMBL/GenBank/DDBJ databases">
        <authorList>
            <person name="Sun Q."/>
        </authorList>
    </citation>
    <scope>NUCLEOTIDE SEQUENCE [LARGE SCALE GENOMIC DNA]</scope>
    <source>
        <strain evidence="9 10">CGMCC 1.13654</strain>
    </source>
</reference>
<dbReference type="EMBL" id="JACEIB010000007">
    <property type="protein sequence ID" value="MBA2934687.1"/>
    <property type="molecule type" value="Genomic_DNA"/>
</dbReference>
<evidence type="ECO:0000256" key="3">
    <source>
        <dbReference type="ARBA" id="ARBA00022448"/>
    </source>
</evidence>
<feature type="transmembrane region" description="Helical" evidence="8">
    <location>
        <begin position="46"/>
        <end position="65"/>
    </location>
</feature>
<feature type="transmembrane region" description="Helical" evidence="8">
    <location>
        <begin position="77"/>
        <end position="97"/>
    </location>
</feature>
<evidence type="ECO:0000313" key="10">
    <source>
        <dbReference type="Proteomes" id="UP000570166"/>
    </source>
</evidence>
<comment type="subcellular location">
    <subcellularLocation>
        <location evidence="1">Cell membrane</location>
        <topology evidence="1">Multi-pass membrane protein</topology>
    </subcellularLocation>
</comment>
<name>A0A838L6L5_9SPHN</name>
<feature type="transmembrane region" description="Helical" evidence="8">
    <location>
        <begin position="245"/>
        <end position="266"/>
    </location>
</feature>
<evidence type="ECO:0000256" key="5">
    <source>
        <dbReference type="ARBA" id="ARBA00022692"/>
    </source>
</evidence>
<feature type="transmembrane region" description="Helical" evidence="8">
    <location>
        <begin position="21"/>
        <end position="40"/>
    </location>
</feature>
<feature type="transmembrane region" description="Helical" evidence="8">
    <location>
        <begin position="151"/>
        <end position="173"/>
    </location>
</feature>
<dbReference type="GO" id="GO:0055085">
    <property type="term" value="P:transmembrane transport"/>
    <property type="evidence" value="ECO:0007669"/>
    <property type="project" value="TreeGrafter"/>
</dbReference>
<evidence type="ECO:0000256" key="8">
    <source>
        <dbReference type="SAM" id="Phobius"/>
    </source>
</evidence>
<evidence type="ECO:0000256" key="2">
    <source>
        <dbReference type="ARBA" id="ARBA00009773"/>
    </source>
</evidence>
<sequence length="358" mass="37975">MPRPMDGPAPMEMRDPRLRMELAKAIIWVSVVLAVVLTYVLAQPLLLIVGGLVFASMLDGGARLLGRILPIPRGWRVALVAVLALAFLLGVFSYAGLTLVSQFQALKGLVMDQFQRIEGWASQYGVVPKGGPDISALGRQLMGSLGQLTNAVGVALGGISSVAMIVVLGLFFAAEPRIYERGLAWLLPLDKREGFFETSADMARTLRRLMAGRLIGMAAEGFFIWIALSIVGVPFALLLGLITGILAFLPNIGAIVSGVLTVLVGFSAGSTTGFLAIGVYVLVQIFDGYVVVPMVARRSVDLAPALVLGMQLLLGALFGLLGLMFADPIVAMAKVALERKSGLDPKEEAKAAPYPQSN</sequence>
<evidence type="ECO:0000256" key="4">
    <source>
        <dbReference type="ARBA" id="ARBA00022475"/>
    </source>
</evidence>
<feature type="transmembrane region" description="Helical" evidence="8">
    <location>
        <begin position="302"/>
        <end position="326"/>
    </location>
</feature>
<evidence type="ECO:0000313" key="9">
    <source>
        <dbReference type="EMBL" id="MBA2934687.1"/>
    </source>
</evidence>
<dbReference type="InterPro" id="IPR002549">
    <property type="entry name" value="AI-2E-like"/>
</dbReference>
<feature type="transmembrane region" description="Helical" evidence="8">
    <location>
        <begin position="273"/>
        <end position="296"/>
    </location>
</feature>
<dbReference type="PANTHER" id="PTHR21716:SF53">
    <property type="entry name" value="PERMEASE PERM-RELATED"/>
    <property type="match status" value="1"/>
</dbReference>
<comment type="caution">
    <text evidence="9">The sequence shown here is derived from an EMBL/GenBank/DDBJ whole genome shotgun (WGS) entry which is preliminary data.</text>
</comment>
<gene>
    <name evidence="9" type="ORF">HZF05_11330</name>
</gene>
<proteinExistence type="inferred from homology"/>
<keyword evidence="3" id="KW-0813">Transport</keyword>
<evidence type="ECO:0000256" key="7">
    <source>
        <dbReference type="ARBA" id="ARBA00023136"/>
    </source>
</evidence>
<keyword evidence="10" id="KW-1185">Reference proteome</keyword>
<keyword evidence="5 8" id="KW-0812">Transmembrane</keyword>
<dbReference type="Pfam" id="PF01594">
    <property type="entry name" value="AI-2E_transport"/>
    <property type="match status" value="1"/>
</dbReference>
<feature type="transmembrane region" description="Helical" evidence="8">
    <location>
        <begin position="214"/>
        <end position="239"/>
    </location>
</feature>
<comment type="similarity">
    <text evidence="2">Belongs to the autoinducer-2 exporter (AI-2E) (TC 2.A.86) family.</text>
</comment>
<keyword evidence="7 8" id="KW-0472">Membrane</keyword>
<keyword evidence="6 8" id="KW-1133">Transmembrane helix</keyword>
<protein>
    <submittedName>
        <fullName evidence="9">AI-2E family transporter</fullName>
    </submittedName>
</protein>
<evidence type="ECO:0000256" key="6">
    <source>
        <dbReference type="ARBA" id="ARBA00022989"/>
    </source>
</evidence>
<dbReference type="PANTHER" id="PTHR21716">
    <property type="entry name" value="TRANSMEMBRANE PROTEIN"/>
    <property type="match status" value="1"/>
</dbReference>
<dbReference type="Proteomes" id="UP000570166">
    <property type="component" value="Unassembled WGS sequence"/>
</dbReference>
<organism evidence="9 10">
    <name type="scientific">Sphingomonas chungangi</name>
    <dbReference type="NCBI Taxonomy" id="2683589"/>
    <lineage>
        <taxon>Bacteria</taxon>
        <taxon>Pseudomonadati</taxon>
        <taxon>Pseudomonadota</taxon>
        <taxon>Alphaproteobacteria</taxon>
        <taxon>Sphingomonadales</taxon>
        <taxon>Sphingomonadaceae</taxon>
        <taxon>Sphingomonas</taxon>
    </lineage>
</organism>
<evidence type="ECO:0000256" key="1">
    <source>
        <dbReference type="ARBA" id="ARBA00004651"/>
    </source>
</evidence>